<comment type="subcellular location">
    <subcellularLocation>
        <location evidence="1">Nucleus</location>
    </subcellularLocation>
</comment>
<comment type="caution">
    <text evidence="6">The sequence shown here is derived from an EMBL/GenBank/DDBJ whole genome shotgun (WGS) entry which is preliminary data.</text>
</comment>
<dbReference type="Gene3D" id="1.10.1580.10">
    <property type="match status" value="1"/>
</dbReference>
<keyword evidence="5" id="KW-0539">Nucleus</keyword>
<evidence type="ECO:0000256" key="4">
    <source>
        <dbReference type="ARBA" id="ARBA00023134"/>
    </source>
</evidence>
<keyword evidence="3" id="KW-0175">Coiled coil</keyword>
<organism evidence="6 7">
    <name type="scientific">Phascolomyces articulosus</name>
    <dbReference type="NCBI Taxonomy" id="60185"/>
    <lineage>
        <taxon>Eukaryota</taxon>
        <taxon>Fungi</taxon>
        <taxon>Fungi incertae sedis</taxon>
        <taxon>Mucoromycota</taxon>
        <taxon>Mucoromycotina</taxon>
        <taxon>Mucoromycetes</taxon>
        <taxon>Mucorales</taxon>
        <taxon>Lichtheimiaceae</taxon>
        <taxon>Phascolomyces</taxon>
    </lineage>
</organism>
<evidence type="ECO:0000256" key="1">
    <source>
        <dbReference type="ARBA" id="ARBA00004123"/>
    </source>
</evidence>
<keyword evidence="2" id="KW-0547">Nucleotide-binding</keyword>
<dbReference type="PANTHER" id="PTHR11089">
    <property type="entry name" value="GTP-BINDING PROTEIN-RELATED"/>
    <property type="match status" value="1"/>
</dbReference>
<dbReference type="GO" id="GO:0005525">
    <property type="term" value="F:GTP binding"/>
    <property type="evidence" value="ECO:0007669"/>
    <property type="project" value="UniProtKB-KW"/>
</dbReference>
<proteinExistence type="predicted"/>
<accession>A0AAD5K3Q8</accession>
<keyword evidence="7" id="KW-1185">Reference proteome</keyword>
<evidence type="ECO:0000313" key="7">
    <source>
        <dbReference type="Proteomes" id="UP001209540"/>
    </source>
</evidence>
<protein>
    <submittedName>
        <fullName evidence="6">Uncharacterized protein</fullName>
    </submittedName>
</protein>
<keyword evidence="4" id="KW-0342">GTP-binding</keyword>
<reference evidence="6" key="1">
    <citation type="journal article" date="2022" name="IScience">
        <title>Evolution of zygomycete secretomes and the origins of terrestrial fungal ecologies.</title>
        <authorList>
            <person name="Chang Y."/>
            <person name="Wang Y."/>
            <person name="Mondo S."/>
            <person name="Ahrendt S."/>
            <person name="Andreopoulos W."/>
            <person name="Barry K."/>
            <person name="Beard J."/>
            <person name="Benny G.L."/>
            <person name="Blankenship S."/>
            <person name="Bonito G."/>
            <person name="Cuomo C."/>
            <person name="Desiro A."/>
            <person name="Gervers K.A."/>
            <person name="Hundley H."/>
            <person name="Kuo A."/>
            <person name="LaButti K."/>
            <person name="Lang B.F."/>
            <person name="Lipzen A."/>
            <person name="O'Donnell K."/>
            <person name="Pangilinan J."/>
            <person name="Reynolds N."/>
            <person name="Sandor L."/>
            <person name="Smith M.E."/>
            <person name="Tsang A."/>
            <person name="Grigoriev I.V."/>
            <person name="Stajich J.E."/>
            <person name="Spatafora J.W."/>
        </authorList>
    </citation>
    <scope>NUCLEOTIDE SEQUENCE</scope>
    <source>
        <strain evidence="6">RSA 2281</strain>
    </source>
</reference>
<dbReference type="FunFam" id="1.10.1580.10:FF:000002">
    <property type="entry name" value="Guanine nucleotide-binding protein-like 3 (nucleolar)-like"/>
    <property type="match status" value="1"/>
</dbReference>
<dbReference type="Proteomes" id="UP001209540">
    <property type="component" value="Unassembled WGS sequence"/>
</dbReference>
<sequence>MIKRRRKNSRHSPIFVHDIFRLIDLVEVIVSKIPTEQLMMMYDVGYFNNTHEFLVLLAQQRGKLKKGGISDIELVARAVLQDWNGGKIPFYTLPPANKPTHDLGSSIVSSWGQEINIDALQAADQSVLSVLPSMTEFGGSNAAVIMVKSTCLFVTY</sequence>
<dbReference type="AlphaFoldDB" id="A0AAD5K3Q8"/>
<dbReference type="GO" id="GO:0005730">
    <property type="term" value="C:nucleolus"/>
    <property type="evidence" value="ECO:0007669"/>
    <property type="project" value="TreeGrafter"/>
</dbReference>
<evidence type="ECO:0000256" key="2">
    <source>
        <dbReference type="ARBA" id="ARBA00022741"/>
    </source>
</evidence>
<dbReference type="PANTHER" id="PTHR11089:SF30">
    <property type="entry name" value="GUANINE NUCLEOTIDE-BINDING PROTEIN-LIKE 3 HOMOLOG"/>
    <property type="match status" value="1"/>
</dbReference>
<gene>
    <name evidence="6" type="ORF">BDA99DRAFT_357666</name>
</gene>
<evidence type="ECO:0000313" key="6">
    <source>
        <dbReference type="EMBL" id="KAI9268164.1"/>
    </source>
</evidence>
<dbReference type="EMBL" id="JAIXMP010000009">
    <property type="protein sequence ID" value="KAI9268164.1"/>
    <property type="molecule type" value="Genomic_DNA"/>
</dbReference>
<reference evidence="6" key="2">
    <citation type="submission" date="2023-02" db="EMBL/GenBank/DDBJ databases">
        <authorList>
            <consortium name="DOE Joint Genome Institute"/>
            <person name="Mondo S.J."/>
            <person name="Chang Y."/>
            <person name="Wang Y."/>
            <person name="Ahrendt S."/>
            <person name="Andreopoulos W."/>
            <person name="Barry K."/>
            <person name="Beard J."/>
            <person name="Benny G.L."/>
            <person name="Blankenship S."/>
            <person name="Bonito G."/>
            <person name="Cuomo C."/>
            <person name="Desiro A."/>
            <person name="Gervers K.A."/>
            <person name="Hundley H."/>
            <person name="Kuo A."/>
            <person name="LaButti K."/>
            <person name="Lang B.F."/>
            <person name="Lipzen A."/>
            <person name="O'Donnell K."/>
            <person name="Pangilinan J."/>
            <person name="Reynolds N."/>
            <person name="Sandor L."/>
            <person name="Smith M.W."/>
            <person name="Tsang A."/>
            <person name="Grigoriev I.V."/>
            <person name="Stajich J.E."/>
            <person name="Spatafora J.W."/>
        </authorList>
    </citation>
    <scope>NUCLEOTIDE SEQUENCE</scope>
    <source>
        <strain evidence="6">RSA 2281</strain>
    </source>
</reference>
<evidence type="ECO:0000256" key="5">
    <source>
        <dbReference type="ARBA" id="ARBA00023242"/>
    </source>
</evidence>
<dbReference type="InterPro" id="IPR050755">
    <property type="entry name" value="TRAFAC_YlqF/YawG_RiboMat"/>
</dbReference>
<evidence type="ECO:0000256" key="3">
    <source>
        <dbReference type="ARBA" id="ARBA00023054"/>
    </source>
</evidence>
<name>A0AAD5K3Q8_9FUNG</name>
<dbReference type="InterPro" id="IPR023179">
    <property type="entry name" value="GTP-bd_ortho_bundle_sf"/>
</dbReference>